<gene>
    <name evidence="2" type="ORF">K4G57_08555</name>
</gene>
<accession>A0ABS7JQ33</accession>
<sequence>MKTISHFITSFKNWNKNFVTTEYDYQNHQCEIATMFDLYLHNKEEFILYTAKFYAKHLKNRKLTLKHPYHNEIVCQMTYNFSPKDIGWGDATPAFVNFCFFIDKNNQFPFLLLQVHHFFDILVVEDKLIHFPHSPTFLKNRLGDVFTHFRNIDIAELCFKHKNFVFTLEQWRPYHYFSEILSAVYEIYQQSQEIIPIGKVSNFFSPKFCQIKNETEVFIRSVICPMGLKCKNSCLEESLKEFNSLIEKEDKEDALDKENLSSQELENLISRYKAN</sequence>
<dbReference type="RefSeq" id="WP_221532765.1">
    <property type="nucleotide sequence ID" value="NZ_JAIGYP010000015.1"/>
</dbReference>
<name>A0ABS7JQ33_9HELI</name>
<keyword evidence="3" id="KW-1185">Reference proteome</keyword>
<protein>
    <submittedName>
        <fullName evidence="2">Uncharacterized protein</fullName>
    </submittedName>
</protein>
<evidence type="ECO:0000256" key="1">
    <source>
        <dbReference type="SAM" id="Coils"/>
    </source>
</evidence>
<dbReference type="Proteomes" id="UP000700059">
    <property type="component" value="Unassembled WGS sequence"/>
</dbReference>
<evidence type="ECO:0000313" key="3">
    <source>
        <dbReference type="Proteomes" id="UP000700059"/>
    </source>
</evidence>
<feature type="coiled-coil region" evidence="1">
    <location>
        <begin position="232"/>
        <end position="275"/>
    </location>
</feature>
<dbReference type="EMBL" id="JAIGYQ010000015">
    <property type="protein sequence ID" value="MBX7491508.1"/>
    <property type="molecule type" value="Genomic_DNA"/>
</dbReference>
<evidence type="ECO:0000313" key="2">
    <source>
        <dbReference type="EMBL" id="MBX7491508.1"/>
    </source>
</evidence>
<organism evidence="2 3">
    <name type="scientific">Helicobacter turcicus</name>
    <dbReference type="NCBI Taxonomy" id="2867412"/>
    <lineage>
        <taxon>Bacteria</taxon>
        <taxon>Pseudomonadati</taxon>
        <taxon>Campylobacterota</taxon>
        <taxon>Epsilonproteobacteria</taxon>
        <taxon>Campylobacterales</taxon>
        <taxon>Helicobacteraceae</taxon>
        <taxon>Helicobacter</taxon>
    </lineage>
</organism>
<proteinExistence type="predicted"/>
<keyword evidence="1" id="KW-0175">Coiled coil</keyword>
<comment type="caution">
    <text evidence="2">The sequence shown here is derived from an EMBL/GenBank/DDBJ whole genome shotgun (WGS) entry which is preliminary data.</text>
</comment>
<reference evidence="2 3" key="1">
    <citation type="submission" date="2021-08" db="EMBL/GenBank/DDBJ databases">
        <title>Helicobacter spp. isolated from feces of Anatolian Ground Squirrel (Spermophilus xanthoprymnus) in Turkey.</title>
        <authorList>
            <person name="Aydin F."/>
            <person name="Abay S."/>
            <person name="Kayman T."/>
            <person name="Karakaya E."/>
            <person name="Saticioglu I.B."/>
        </authorList>
    </citation>
    <scope>NUCLEOTIDE SEQUENCE [LARGE SCALE GENOMIC DNA]</scope>
    <source>
        <strain evidence="2 3">Faydin-H70</strain>
    </source>
</reference>